<dbReference type="RefSeq" id="WP_183088293.1">
    <property type="nucleotide sequence ID" value="NZ_JACJUD010000002.1"/>
</dbReference>
<evidence type="ECO:0000256" key="2">
    <source>
        <dbReference type="ARBA" id="ARBA00023125"/>
    </source>
</evidence>
<dbReference type="InterPro" id="IPR018060">
    <property type="entry name" value="HTH_AraC"/>
</dbReference>
<evidence type="ECO:0000313" key="6">
    <source>
        <dbReference type="Proteomes" id="UP000542720"/>
    </source>
</evidence>
<dbReference type="InterPro" id="IPR009057">
    <property type="entry name" value="Homeodomain-like_sf"/>
</dbReference>
<dbReference type="InterPro" id="IPR020449">
    <property type="entry name" value="Tscrpt_reg_AraC-type_HTH"/>
</dbReference>
<evidence type="ECO:0000256" key="1">
    <source>
        <dbReference type="ARBA" id="ARBA00023015"/>
    </source>
</evidence>
<evidence type="ECO:0000256" key="3">
    <source>
        <dbReference type="ARBA" id="ARBA00023163"/>
    </source>
</evidence>
<dbReference type="PROSITE" id="PS01124">
    <property type="entry name" value="HTH_ARAC_FAMILY_2"/>
    <property type="match status" value="1"/>
</dbReference>
<keyword evidence="2" id="KW-0238">DNA-binding</keyword>
<dbReference type="SMART" id="SM00342">
    <property type="entry name" value="HTH_ARAC"/>
    <property type="match status" value="1"/>
</dbReference>
<reference evidence="5 6" key="1">
    <citation type="submission" date="2020-08" db="EMBL/GenBank/DDBJ databases">
        <authorList>
            <person name="Kim C.M."/>
        </authorList>
    </citation>
    <scope>NUCLEOTIDE SEQUENCE [LARGE SCALE GENOMIC DNA]</scope>
    <source>
        <strain evidence="5 6">UL070</strain>
    </source>
</reference>
<dbReference type="InterPro" id="IPR032687">
    <property type="entry name" value="AraC-type_N"/>
</dbReference>
<dbReference type="Pfam" id="PF12625">
    <property type="entry name" value="Arabinose_bd"/>
    <property type="match status" value="1"/>
</dbReference>
<keyword evidence="1" id="KW-0805">Transcription regulation</keyword>
<dbReference type="GO" id="GO:0000976">
    <property type="term" value="F:transcription cis-regulatory region binding"/>
    <property type="evidence" value="ECO:0007669"/>
    <property type="project" value="TreeGrafter"/>
</dbReference>
<gene>
    <name evidence="5" type="ORF">H3H51_06790</name>
</gene>
<feature type="domain" description="HTH araC/xylS-type" evidence="4">
    <location>
        <begin position="232"/>
        <end position="330"/>
    </location>
</feature>
<accession>A0A7W4LKK8</accession>
<dbReference type="AlphaFoldDB" id="A0A7W4LKK8"/>
<dbReference type="Gene3D" id="1.10.10.60">
    <property type="entry name" value="Homeodomain-like"/>
    <property type="match status" value="1"/>
</dbReference>
<dbReference type="PRINTS" id="PR00032">
    <property type="entry name" value="HTHARAC"/>
</dbReference>
<dbReference type="SUPFAM" id="SSF46689">
    <property type="entry name" value="Homeodomain-like"/>
    <property type="match status" value="1"/>
</dbReference>
<comment type="caution">
    <text evidence="5">The sequence shown here is derived from an EMBL/GenBank/DDBJ whole genome shotgun (WGS) entry which is preliminary data.</text>
</comment>
<dbReference type="PANTHER" id="PTHR47894">
    <property type="entry name" value="HTH-TYPE TRANSCRIPTIONAL REGULATOR GADX"/>
    <property type="match status" value="1"/>
</dbReference>
<dbReference type="GO" id="GO:0005829">
    <property type="term" value="C:cytosol"/>
    <property type="evidence" value="ECO:0007669"/>
    <property type="project" value="TreeGrafter"/>
</dbReference>
<protein>
    <submittedName>
        <fullName evidence="5">AraC family transcriptional regulator</fullName>
    </submittedName>
</protein>
<keyword evidence="3" id="KW-0804">Transcription</keyword>
<organism evidence="5 6">
    <name type="scientific">Aquipseudomonas ullengensis</name>
    <dbReference type="NCBI Taxonomy" id="2759166"/>
    <lineage>
        <taxon>Bacteria</taxon>
        <taxon>Pseudomonadati</taxon>
        <taxon>Pseudomonadota</taxon>
        <taxon>Gammaproteobacteria</taxon>
        <taxon>Pseudomonadales</taxon>
        <taxon>Pseudomonadaceae</taxon>
        <taxon>Aquipseudomonas</taxon>
    </lineage>
</organism>
<sequence>MIGFIRATALADFSAFASSQGLQPAKLLLRSGLPVDLEQLPDSLIPYGKMLDLLVLCEMETGNPLFALQYGLFQGVNVFGPLLYLLRNAKDLREALSELVQYYRVHSGAATVGLEEQGKHAFLTYTISDTTVPGYRQGSELAVGVGMQLMRTLLGNRWSPQALLFQHAQIAEPAQYRRLVDLSPRFNTPYNGWMFAADLLDTPLASADPALHRLIREHLDYLAHMTAEELPTLVQQLIRSFMPEGRASIEYIAAHMMLSTRKLQRRLDAEGTSFQELLSMTRQSMACHYLQDSALSIAQLADLLGYGDQSAFSRAFQRWYGTSPREWRKQLPSKAGRLQALVPSAGDRAS</sequence>
<evidence type="ECO:0000313" key="5">
    <source>
        <dbReference type="EMBL" id="MBB2494722.1"/>
    </source>
</evidence>
<dbReference type="PANTHER" id="PTHR47894:SF4">
    <property type="entry name" value="HTH-TYPE TRANSCRIPTIONAL REGULATOR GADX"/>
    <property type="match status" value="1"/>
</dbReference>
<dbReference type="Proteomes" id="UP000542720">
    <property type="component" value="Unassembled WGS sequence"/>
</dbReference>
<evidence type="ECO:0000259" key="4">
    <source>
        <dbReference type="PROSITE" id="PS01124"/>
    </source>
</evidence>
<dbReference type="Pfam" id="PF12833">
    <property type="entry name" value="HTH_18"/>
    <property type="match status" value="1"/>
</dbReference>
<proteinExistence type="predicted"/>
<dbReference type="GO" id="GO:0003700">
    <property type="term" value="F:DNA-binding transcription factor activity"/>
    <property type="evidence" value="ECO:0007669"/>
    <property type="project" value="InterPro"/>
</dbReference>
<dbReference type="EMBL" id="JACJUD010000002">
    <property type="protein sequence ID" value="MBB2494722.1"/>
    <property type="molecule type" value="Genomic_DNA"/>
</dbReference>
<name>A0A7W4LKK8_9GAMM</name>
<keyword evidence="6" id="KW-1185">Reference proteome</keyword>